<evidence type="ECO:0000313" key="2">
    <source>
        <dbReference type="EMBL" id="KAH9512163.1"/>
    </source>
</evidence>
<reference evidence="2" key="2">
    <citation type="journal article" date="2022" name="Res Sq">
        <title>Comparative Genomics Reveals Insights into the Divergent Evolution of Astigmatic Mites and Household Pest Adaptations.</title>
        <authorList>
            <person name="Xiong Q."/>
            <person name="Wan A.T.-Y."/>
            <person name="Liu X.-Y."/>
            <person name="Fung C.S.-H."/>
            <person name="Xiao X."/>
            <person name="Malainual N."/>
            <person name="Hou J."/>
            <person name="Wang L."/>
            <person name="Wang M."/>
            <person name="Yang K."/>
            <person name="Cui Y."/>
            <person name="Leung E."/>
            <person name="Nong W."/>
            <person name="Shin S.-K."/>
            <person name="Au S."/>
            <person name="Jeong K.Y."/>
            <person name="Chew F.T."/>
            <person name="Hui J."/>
            <person name="Leung T.F."/>
            <person name="Tungtrongchitr A."/>
            <person name="Zhong N."/>
            <person name="Liu Z."/>
            <person name="Tsui S."/>
        </authorList>
    </citation>
    <scope>NUCLEOTIDE SEQUENCE</scope>
    <source>
        <strain evidence="2">Derf</strain>
        <tissue evidence="2">Whole organism</tissue>
    </source>
</reference>
<organism evidence="2 3">
    <name type="scientific">Dermatophagoides farinae</name>
    <name type="common">American house dust mite</name>
    <dbReference type="NCBI Taxonomy" id="6954"/>
    <lineage>
        <taxon>Eukaryota</taxon>
        <taxon>Metazoa</taxon>
        <taxon>Ecdysozoa</taxon>
        <taxon>Arthropoda</taxon>
        <taxon>Chelicerata</taxon>
        <taxon>Arachnida</taxon>
        <taxon>Acari</taxon>
        <taxon>Acariformes</taxon>
        <taxon>Sarcoptiformes</taxon>
        <taxon>Astigmata</taxon>
        <taxon>Psoroptidia</taxon>
        <taxon>Analgoidea</taxon>
        <taxon>Pyroglyphidae</taxon>
        <taxon>Dermatophagoidinae</taxon>
        <taxon>Dermatophagoides</taxon>
    </lineage>
</organism>
<keyword evidence="1" id="KW-0732">Signal</keyword>
<dbReference type="Proteomes" id="UP000790347">
    <property type="component" value="Unassembled WGS sequence"/>
</dbReference>
<proteinExistence type="predicted"/>
<gene>
    <name evidence="2" type="ORF">DERF_010560</name>
</gene>
<comment type="caution">
    <text evidence="2">The sequence shown here is derived from an EMBL/GenBank/DDBJ whole genome shotgun (WGS) entry which is preliminary data.</text>
</comment>
<dbReference type="AlphaFoldDB" id="A0A922HYP1"/>
<feature type="signal peptide" evidence="1">
    <location>
        <begin position="1"/>
        <end position="26"/>
    </location>
</feature>
<name>A0A922HYP1_DERFA</name>
<evidence type="ECO:0000256" key="1">
    <source>
        <dbReference type="SAM" id="SignalP"/>
    </source>
</evidence>
<reference evidence="2" key="1">
    <citation type="submission" date="2013-05" db="EMBL/GenBank/DDBJ databases">
        <authorList>
            <person name="Yim A.K.Y."/>
            <person name="Chan T.F."/>
            <person name="Ji K.M."/>
            <person name="Liu X.Y."/>
            <person name="Zhou J.W."/>
            <person name="Li R.Q."/>
            <person name="Yang K.Y."/>
            <person name="Li J."/>
            <person name="Li M."/>
            <person name="Law P.T.W."/>
            <person name="Wu Y.L."/>
            <person name="Cai Z.L."/>
            <person name="Qin H."/>
            <person name="Bao Y."/>
            <person name="Leung R.K.K."/>
            <person name="Ng P.K.S."/>
            <person name="Zou J."/>
            <person name="Zhong X.J."/>
            <person name="Ran P.X."/>
            <person name="Zhong N.S."/>
            <person name="Liu Z.G."/>
            <person name="Tsui S.K.W."/>
        </authorList>
    </citation>
    <scope>NUCLEOTIDE SEQUENCE</scope>
    <source>
        <strain evidence="2">Derf</strain>
        <tissue evidence="2">Whole organism</tissue>
    </source>
</reference>
<evidence type="ECO:0000313" key="3">
    <source>
        <dbReference type="Proteomes" id="UP000790347"/>
    </source>
</evidence>
<protein>
    <submittedName>
        <fullName evidence="2">Uncharacterized protein</fullName>
    </submittedName>
</protein>
<dbReference type="EMBL" id="ASGP02000004">
    <property type="protein sequence ID" value="KAH9512163.1"/>
    <property type="molecule type" value="Genomic_DNA"/>
</dbReference>
<feature type="chain" id="PRO_5037160313" evidence="1">
    <location>
        <begin position="27"/>
        <end position="98"/>
    </location>
</feature>
<accession>A0A922HYP1</accession>
<sequence length="98" mass="11036">MTASAASLTLLLLLLVVIFSLSSTKSSNIRLRNGDCLIFSSNKSFLFKNNINDVLYNNSKLVIIRNKHNDSCIRFTRFDSIFGFRFLPIRPSSSNCAI</sequence>
<keyword evidence="3" id="KW-1185">Reference proteome</keyword>